<dbReference type="AlphaFoldDB" id="A0A448KD95"/>
<dbReference type="Proteomes" id="UP000276899">
    <property type="component" value="Chromosome"/>
</dbReference>
<organism evidence="2 3">
    <name type="scientific">Actinomyces slackii</name>
    <dbReference type="NCBI Taxonomy" id="52774"/>
    <lineage>
        <taxon>Bacteria</taxon>
        <taxon>Bacillati</taxon>
        <taxon>Actinomycetota</taxon>
        <taxon>Actinomycetes</taxon>
        <taxon>Actinomycetales</taxon>
        <taxon>Actinomycetaceae</taxon>
        <taxon>Actinomyces</taxon>
    </lineage>
</organism>
<feature type="compositionally biased region" description="Low complexity" evidence="1">
    <location>
        <begin position="45"/>
        <end position="85"/>
    </location>
</feature>
<sequence>MLHDISRTVSICMVRANPEYGASVLSTGIGMEENSPSGVEPSPRPAGGAARRAGRASATPPQTSSAPRRIASATAAARESTPSLV</sequence>
<proteinExistence type="predicted"/>
<feature type="region of interest" description="Disordered" evidence="1">
    <location>
        <begin position="27"/>
        <end position="85"/>
    </location>
</feature>
<dbReference type="EMBL" id="LR134363">
    <property type="protein sequence ID" value="VEG74903.1"/>
    <property type="molecule type" value="Genomic_DNA"/>
</dbReference>
<evidence type="ECO:0000313" key="3">
    <source>
        <dbReference type="Proteomes" id="UP000276899"/>
    </source>
</evidence>
<name>A0A448KD95_9ACTO</name>
<dbReference type="KEGG" id="asla:NCTC11923_01552"/>
<evidence type="ECO:0000256" key="1">
    <source>
        <dbReference type="SAM" id="MobiDB-lite"/>
    </source>
</evidence>
<gene>
    <name evidence="2" type="ORF">NCTC11923_01552</name>
</gene>
<reference evidence="2 3" key="1">
    <citation type="submission" date="2018-12" db="EMBL/GenBank/DDBJ databases">
        <authorList>
            <consortium name="Pathogen Informatics"/>
        </authorList>
    </citation>
    <scope>NUCLEOTIDE SEQUENCE [LARGE SCALE GENOMIC DNA]</scope>
    <source>
        <strain evidence="2 3">NCTC11923</strain>
    </source>
</reference>
<keyword evidence="3" id="KW-1185">Reference proteome</keyword>
<protein>
    <submittedName>
        <fullName evidence="2">Uncharacterized protein</fullName>
    </submittedName>
</protein>
<accession>A0A448KD95</accession>
<evidence type="ECO:0000313" key="2">
    <source>
        <dbReference type="EMBL" id="VEG74903.1"/>
    </source>
</evidence>